<evidence type="ECO:0000313" key="2">
    <source>
        <dbReference type="Proteomes" id="UP000237105"/>
    </source>
</evidence>
<dbReference type="Proteomes" id="UP000237105">
    <property type="component" value="Unassembled WGS sequence"/>
</dbReference>
<proteinExistence type="predicted"/>
<dbReference type="AlphaFoldDB" id="A0A2P5A7B5"/>
<evidence type="ECO:0000313" key="1">
    <source>
        <dbReference type="EMBL" id="PON32430.1"/>
    </source>
</evidence>
<protein>
    <submittedName>
        <fullName evidence="1">Uncharacterized protein</fullName>
    </submittedName>
</protein>
<dbReference type="EMBL" id="JXTB01000818">
    <property type="protein sequence ID" value="PON32430.1"/>
    <property type="molecule type" value="Genomic_DNA"/>
</dbReference>
<keyword evidence="2" id="KW-1185">Reference proteome</keyword>
<feature type="non-terminal residue" evidence="1">
    <location>
        <position position="1"/>
    </location>
</feature>
<reference evidence="2" key="1">
    <citation type="submission" date="2016-06" db="EMBL/GenBank/DDBJ databases">
        <title>Parallel loss of symbiosis genes in relatives of nitrogen-fixing non-legume Parasponia.</title>
        <authorList>
            <person name="Van Velzen R."/>
            <person name="Holmer R."/>
            <person name="Bu F."/>
            <person name="Rutten L."/>
            <person name="Van Zeijl A."/>
            <person name="Liu W."/>
            <person name="Santuari L."/>
            <person name="Cao Q."/>
            <person name="Sharma T."/>
            <person name="Shen D."/>
            <person name="Roswanjaya Y."/>
            <person name="Wardhani T."/>
            <person name="Kalhor M.S."/>
            <person name="Jansen J."/>
            <person name="Van den Hoogen J."/>
            <person name="Gungor B."/>
            <person name="Hartog M."/>
            <person name="Hontelez J."/>
            <person name="Verver J."/>
            <person name="Yang W.-C."/>
            <person name="Schijlen E."/>
            <person name="Repin R."/>
            <person name="Schilthuizen M."/>
            <person name="Schranz E."/>
            <person name="Heidstra R."/>
            <person name="Miyata K."/>
            <person name="Fedorova E."/>
            <person name="Kohlen W."/>
            <person name="Bisseling T."/>
            <person name="Smit S."/>
            <person name="Geurts R."/>
        </authorList>
    </citation>
    <scope>NUCLEOTIDE SEQUENCE [LARGE SCALE GENOMIC DNA]</scope>
    <source>
        <strain evidence="2">cv. WU1-14</strain>
    </source>
</reference>
<accession>A0A2P5A7B5</accession>
<organism evidence="1 2">
    <name type="scientific">Parasponia andersonii</name>
    <name type="common">Sponia andersonii</name>
    <dbReference type="NCBI Taxonomy" id="3476"/>
    <lineage>
        <taxon>Eukaryota</taxon>
        <taxon>Viridiplantae</taxon>
        <taxon>Streptophyta</taxon>
        <taxon>Embryophyta</taxon>
        <taxon>Tracheophyta</taxon>
        <taxon>Spermatophyta</taxon>
        <taxon>Magnoliopsida</taxon>
        <taxon>eudicotyledons</taxon>
        <taxon>Gunneridae</taxon>
        <taxon>Pentapetalae</taxon>
        <taxon>rosids</taxon>
        <taxon>fabids</taxon>
        <taxon>Rosales</taxon>
        <taxon>Cannabaceae</taxon>
        <taxon>Parasponia</taxon>
    </lineage>
</organism>
<sequence>RKTKTKIEYCYIVHGCQGKVLDQIPKSVIVIAVVFNPTLSFGAKLDNRGAIVDVATAEISRPRNFLDESANHLELVFVLGILSPAILLFDQYLSDDCWAVVVREHEVSHGVSDRHILVSDLIVFLPEQ</sequence>
<name>A0A2P5A7B5_PARAD</name>
<gene>
    <name evidence="1" type="ORF">PanWU01x14_361350</name>
</gene>
<comment type="caution">
    <text evidence="1">The sequence shown here is derived from an EMBL/GenBank/DDBJ whole genome shotgun (WGS) entry which is preliminary data.</text>
</comment>